<reference evidence="2" key="1">
    <citation type="journal article" date="2012" name="Nat. Biotechnol.">
        <title>Draft genome sequence of pigeonpea (Cajanus cajan), an orphan legume crop of resource-poor farmers.</title>
        <authorList>
            <person name="Varshney R.K."/>
            <person name="Chen W."/>
            <person name="Li Y."/>
            <person name="Bharti A.K."/>
            <person name="Saxena R.K."/>
            <person name="Schlueter J.A."/>
            <person name="Donoghue M.T."/>
            <person name="Azam S."/>
            <person name="Fan G."/>
            <person name="Whaley A.M."/>
            <person name="Farmer A.D."/>
            <person name="Sheridan J."/>
            <person name="Iwata A."/>
            <person name="Tuteja R."/>
            <person name="Penmetsa R.V."/>
            <person name="Wu W."/>
            <person name="Upadhyaya H.D."/>
            <person name="Yang S.P."/>
            <person name="Shah T."/>
            <person name="Saxena K.B."/>
            <person name="Michael T."/>
            <person name="McCombie W.R."/>
            <person name="Yang B."/>
            <person name="Zhang G."/>
            <person name="Yang H."/>
            <person name="Wang J."/>
            <person name="Spillane C."/>
            <person name="Cook D.R."/>
            <person name="May G.D."/>
            <person name="Xu X."/>
            <person name="Jackson S.A."/>
        </authorList>
    </citation>
    <scope>NUCLEOTIDE SEQUENCE [LARGE SCALE GENOMIC DNA]</scope>
</reference>
<dbReference type="Gramene" id="C.cajan_26515.t">
    <property type="protein sequence ID" value="C.cajan_26515.t"/>
    <property type="gene ID" value="C.cajan_26515"/>
</dbReference>
<gene>
    <name evidence="2" type="ORF">KK1_028874</name>
</gene>
<evidence type="ECO:0000313" key="2">
    <source>
        <dbReference type="EMBL" id="KYP49435.1"/>
    </source>
</evidence>
<accession>A0A151S3M2</accession>
<dbReference type="Pfam" id="PF24496">
    <property type="entry name" value="DUF7588"/>
    <property type="match status" value="1"/>
</dbReference>
<sequence length="319" mass="37775">MKQFQDSIIAILESNLHDGHAFFNCYPNFSMNIRNTKTNNALKLYVKIPDEILNEDSGPIQLIFRIYYKVTKIDYNYKALRSSPKNETVLVEANLRKSSIQVPRRLSHAEVISKIPEDWLLEDIIEEPKIYNTQVREIVQEGTNIRHSVDGSTINIDLTKLDISSKIAKPHYENIQRQTEEEEDYNPSASQILNTLTKQEPFQIDKKWINQDFKVDYNKKLREWYFANFTQEETITFRNLYYSFMEENEINIYFFDWLKNYCKENNIIKSINPLRKTNKTWKKIDNKIIISEYPPMTTIKIKIENQEIETSPLTVSGFS</sequence>
<proteinExistence type="predicted"/>
<dbReference type="InterPro" id="IPR056010">
    <property type="entry name" value="DUF7588"/>
</dbReference>
<dbReference type="OMA" id="PHYENIQ"/>
<evidence type="ECO:0000313" key="3">
    <source>
        <dbReference type="Proteomes" id="UP000075243"/>
    </source>
</evidence>
<evidence type="ECO:0000259" key="1">
    <source>
        <dbReference type="Pfam" id="PF24496"/>
    </source>
</evidence>
<dbReference type="Proteomes" id="UP000075243">
    <property type="component" value="Unassembled WGS sequence"/>
</dbReference>
<dbReference type="AlphaFoldDB" id="A0A151S3M2"/>
<keyword evidence="3" id="KW-1185">Reference proteome</keyword>
<feature type="domain" description="DUF7588" evidence="1">
    <location>
        <begin position="206"/>
        <end position="269"/>
    </location>
</feature>
<name>A0A151S3M2_CAJCA</name>
<dbReference type="EMBL" id="KQ483477">
    <property type="protein sequence ID" value="KYP49435.1"/>
    <property type="molecule type" value="Genomic_DNA"/>
</dbReference>
<organism evidence="2 3">
    <name type="scientific">Cajanus cajan</name>
    <name type="common">Pigeon pea</name>
    <name type="synonym">Cajanus indicus</name>
    <dbReference type="NCBI Taxonomy" id="3821"/>
    <lineage>
        <taxon>Eukaryota</taxon>
        <taxon>Viridiplantae</taxon>
        <taxon>Streptophyta</taxon>
        <taxon>Embryophyta</taxon>
        <taxon>Tracheophyta</taxon>
        <taxon>Spermatophyta</taxon>
        <taxon>Magnoliopsida</taxon>
        <taxon>eudicotyledons</taxon>
        <taxon>Gunneridae</taxon>
        <taxon>Pentapetalae</taxon>
        <taxon>rosids</taxon>
        <taxon>fabids</taxon>
        <taxon>Fabales</taxon>
        <taxon>Fabaceae</taxon>
        <taxon>Papilionoideae</taxon>
        <taxon>50 kb inversion clade</taxon>
        <taxon>NPAAA clade</taxon>
        <taxon>indigoferoid/millettioid clade</taxon>
        <taxon>Phaseoleae</taxon>
        <taxon>Cajanus</taxon>
    </lineage>
</organism>
<protein>
    <submittedName>
        <fullName evidence="2">Polyprotein</fullName>
    </submittedName>
</protein>